<comment type="caution">
    <text evidence="1">The sequence shown here is derived from an EMBL/GenBank/DDBJ whole genome shotgun (WGS) entry which is preliminary data.</text>
</comment>
<accession>A0ACC3CRY7</accession>
<feature type="non-terminal residue" evidence="1">
    <location>
        <position position="1"/>
    </location>
</feature>
<feature type="non-terminal residue" evidence="1">
    <location>
        <position position="325"/>
    </location>
</feature>
<evidence type="ECO:0000313" key="2">
    <source>
        <dbReference type="Proteomes" id="UP001186974"/>
    </source>
</evidence>
<reference evidence="1" key="1">
    <citation type="submission" date="2024-09" db="EMBL/GenBank/DDBJ databases">
        <title>Black Yeasts Isolated from many extreme environments.</title>
        <authorList>
            <person name="Coleine C."/>
            <person name="Stajich J.E."/>
            <person name="Selbmann L."/>
        </authorList>
    </citation>
    <scope>NUCLEOTIDE SEQUENCE</scope>
    <source>
        <strain evidence="1">CCFEE 5737</strain>
    </source>
</reference>
<organism evidence="1 2">
    <name type="scientific">Coniosporium uncinatum</name>
    <dbReference type="NCBI Taxonomy" id="93489"/>
    <lineage>
        <taxon>Eukaryota</taxon>
        <taxon>Fungi</taxon>
        <taxon>Dikarya</taxon>
        <taxon>Ascomycota</taxon>
        <taxon>Pezizomycotina</taxon>
        <taxon>Dothideomycetes</taxon>
        <taxon>Dothideomycetes incertae sedis</taxon>
        <taxon>Coniosporium</taxon>
    </lineage>
</organism>
<sequence length="325" mass="35222">ILGHDLMNPHILLRNTARTISIPNSIPDPKSFDPWSKNASTHANPEQGKSDFLAYCDALLSRALGSNGGLLSPTFPPAVAANGQNSFLLRRQSSIGLEEPKTTKEAIDLAILRSNVAKAFSRSSSSSSSADGGGERNSPNRFVIARSGRRVATLCLQRPFWRLGETVFGVVNVNQRADDIRTYALTITLESSENVDPSLALRSRTGVERATRRVHWVQRENTVGGRRVGLGLGVPANGTPEFGTTGVGVQWRVRVAFVTERVVVARARAGAPHRAVPRGRKAAEGEDGIEEGEGKGSVAEEEDEEEGEEEDEDDDEEEGYGRPRQ</sequence>
<dbReference type="Proteomes" id="UP001186974">
    <property type="component" value="Unassembled WGS sequence"/>
</dbReference>
<proteinExistence type="predicted"/>
<evidence type="ECO:0000313" key="1">
    <source>
        <dbReference type="EMBL" id="KAK3043972.1"/>
    </source>
</evidence>
<protein>
    <submittedName>
        <fullName evidence="1">Uncharacterized protein</fullName>
    </submittedName>
</protein>
<keyword evidence="2" id="KW-1185">Reference proteome</keyword>
<gene>
    <name evidence="1" type="ORF">LTS18_002520</name>
</gene>
<name>A0ACC3CRY7_9PEZI</name>
<dbReference type="EMBL" id="JAWDJW010012612">
    <property type="protein sequence ID" value="KAK3043972.1"/>
    <property type="molecule type" value="Genomic_DNA"/>
</dbReference>